<dbReference type="CDD" id="cd11304">
    <property type="entry name" value="Cadherin_repeat"/>
    <property type="match status" value="9"/>
</dbReference>
<comment type="subcellular location">
    <subcellularLocation>
        <location evidence="1">Membrane</location>
        <topology evidence="1">Single-pass membrane protein</topology>
    </subcellularLocation>
</comment>
<evidence type="ECO:0000256" key="1">
    <source>
        <dbReference type="ARBA" id="ARBA00004167"/>
    </source>
</evidence>
<dbReference type="PRINTS" id="PR00205">
    <property type="entry name" value="CADHERIN"/>
</dbReference>
<dbReference type="Pfam" id="PF00028">
    <property type="entry name" value="Cadherin"/>
    <property type="match status" value="8"/>
</dbReference>
<evidence type="ECO:0000256" key="8">
    <source>
        <dbReference type="PROSITE-ProRule" id="PRU00043"/>
    </source>
</evidence>
<feature type="non-terminal residue" evidence="11">
    <location>
        <position position="1009"/>
    </location>
</feature>
<evidence type="ECO:0000256" key="5">
    <source>
        <dbReference type="ARBA" id="ARBA00022837"/>
    </source>
</evidence>
<keyword evidence="2" id="KW-0812">Transmembrane</keyword>
<dbReference type="RefSeq" id="XP_013791225.1">
    <property type="nucleotide sequence ID" value="XM_013935771.1"/>
</dbReference>
<proteinExistence type="predicted"/>
<feature type="domain" description="Cadherin" evidence="9">
    <location>
        <begin position="340"/>
        <end position="441"/>
    </location>
</feature>
<dbReference type="InterPro" id="IPR002126">
    <property type="entry name" value="Cadherin-like_dom"/>
</dbReference>
<organism evidence="10 11">
    <name type="scientific">Limulus polyphemus</name>
    <name type="common">Atlantic horseshoe crab</name>
    <dbReference type="NCBI Taxonomy" id="6850"/>
    <lineage>
        <taxon>Eukaryota</taxon>
        <taxon>Metazoa</taxon>
        <taxon>Ecdysozoa</taxon>
        <taxon>Arthropoda</taxon>
        <taxon>Chelicerata</taxon>
        <taxon>Merostomata</taxon>
        <taxon>Xiphosura</taxon>
        <taxon>Limulidae</taxon>
        <taxon>Limulus</taxon>
    </lineage>
</organism>
<dbReference type="InterPro" id="IPR015919">
    <property type="entry name" value="Cadherin-like_sf"/>
</dbReference>
<keyword evidence="3" id="KW-0732">Signal</keyword>
<keyword evidence="7" id="KW-0472">Membrane</keyword>
<keyword evidence="10" id="KW-1185">Reference proteome</keyword>
<keyword evidence="5 8" id="KW-0106">Calcium</keyword>
<gene>
    <name evidence="11" type="primary">LOC106475077</name>
</gene>
<feature type="non-terminal residue" evidence="11">
    <location>
        <position position="1"/>
    </location>
</feature>
<evidence type="ECO:0000256" key="2">
    <source>
        <dbReference type="ARBA" id="ARBA00022692"/>
    </source>
</evidence>
<reference evidence="11" key="1">
    <citation type="submission" date="2025-08" db="UniProtKB">
        <authorList>
            <consortium name="RefSeq"/>
        </authorList>
    </citation>
    <scope>IDENTIFICATION</scope>
    <source>
        <tissue evidence="11">Muscle</tissue>
    </source>
</reference>
<evidence type="ECO:0000313" key="10">
    <source>
        <dbReference type="Proteomes" id="UP000694941"/>
    </source>
</evidence>
<protein>
    <submittedName>
        <fullName evidence="11">Protein dachsous-like</fullName>
    </submittedName>
</protein>
<dbReference type="InterPro" id="IPR039808">
    <property type="entry name" value="Cadherin"/>
</dbReference>
<dbReference type="Proteomes" id="UP000694941">
    <property type="component" value="Unplaced"/>
</dbReference>
<dbReference type="SMART" id="SM00112">
    <property type="entry name" value="CA"/>
    <property type="match status" value="8"/>
</dbReference>
<accession>A0ABM1BYS2</accession>
<feature type="domain" description="Cadherin" evidence="9">
    <location>
        <begin position="16"/>
        <end position="124"/>
    </location>
</feature>
<keyword evidence="4" id="KW-0677">Repeat</keyword>
<dbReference type="Gene3D" id="2.60.40.60">
    <property type="entry name" value="Cadherins"/>
    <property type="match status" value="9"/>
</dbReference>
<feature type="domain" description="Cadherin" evidence="9">
    <location>
        <begin position="656"/>
        <end position="763"/>
    </location>
</feature>
<feature type="domain" description="Cadherin" evidence="9">
    <location>
        <begin position="228"/>
        <end position="339"/>
    </location>
</feature>
<keyword evidence="6" id="KW-1133">Transmembrane helix</keyword>
<feature type="domain" description="Cadherin" evidence="9">
    <location>
        <begin position="442"/>
        <end position="554"/>
    </location>
</feature>
<feature type="domain" description="Cadherin" evidence="9">
    <location>
        <begin position="555"/>
        <end position="655"/>
    </location>
</feature>
<dbReference type="PROSITE" id="PS00232">
    <property type="entry name" value="CADHERIN_1"/>
    <property type="match status" value="3"/>
</dbReference>
<evidence type="ECO:0000256" key="6">
    <source>
        <dbReference type="ARBA" id="ARBA00022989"/>
    </source>
</evidence>
<dbReference type="PANTHER" id="PTHR24027:SF422">
    <property type="entry name" value="CADHERIN DOMAIN-CONTAINING PROTEIN"/>
    <property type="match status" value="1"/>
</dbReference>
<feature type="domain" description="Cadherin" evidence="9">
    <location>
        <begin position="764"/>
        <end position="867"/>
    </location>
</feature>
<evidence type="ECO:0000259" key="9">
    <source>
        <dbReference type="PROSITE" id="PS50268"/>
    </source>
</evidence>
<evidence type="ECO:0000313" key="11">
    <source>
        <dbReference type="RefSeq" id="XP_013791225.1"/>
    </source>
</evidence>
<dbReference type="GeneID" id="106475077"/>
<dbReference type="PANTHER" id="PTHR24027">
    <property type="entry name" value="CADHERIN-23"/>
    <property type="match status" value="1"/>
</dbReference>
<feature type="domain" description="Cadherin" evidence="9">
    <location>
        <begin position="868"/>
        <end position="957"/>
    </location>
</feature>
<evidence type="ECO:0000256" key="4">
    <source>
        <dbReference type="ARBA" id="ARBA00022737"/>
    </source>
</evidence>
<dbReference type="PROSITE" id="PS50268">
    <property type="entry name" value="CADHERIN_2"/>
    <property type="match status" value="9"/>
</dbReference>
<dbReference type="InterPro" id="IPR020894">
    <property type="entry name" value="Cadherin_CS"/>
</dbReference>
<dbReference type="SUPFAM" id="SSF49313">
    <property type="entry name" value="Cadherin-like"/>
    <property type="match status" value="9"/>
</dbReference>
<evidence type="ECO:0000256" key="7">
    <source>
        <dbReference type="ARBA" id="ARBA00023136"/>
    </source>
</evidence>
<evidence type="ECO:0000256" key="3">
    <source>
        <dbReference type="ARBA" id="ARBA00022729"/>
    </source>
</evidence>
<feature type="domain" description="Cadherin" evidence="9">
    <location>
        <begin position="125"/>
        <end position="227"/>
    </location>
</feature>
<name>A0ABM1BYS2_LIMPO</name>
<sequence>LTIRLSDRNSRCPKFPFSQYYGIVKENIDLDSVIVPNIQVEDAEKFQKLSYVITDDNSQETFYIDSRDPSNVSIRGRKPLDRDTMPPILHGVYTLMVTARNKRCSNSVNVKILVEDENDNSPVFKDEKFVVEIKENTRKGHVVKQLTASDGDELDDGKLRYFIVEGDPNGQFQVEENSGVLSVQVPPDREETSAFNLKVIAVDTADNTGLTSVHVVILDENDWTPTFLNETFVLNVTEGSASVGAGIQLPVVDNDDGKNGEMEVFIDEGNRDGLFRMGVEEGGAVLSVRKELDREKYAAHGFATHVVKVAARDMGKPPRTGAAQVIVIIQDINDNPPQFEKEVYYHFLSESVPVGTVFETVKAIDADSDRNTNLSYSFAPDQRNYPFELDAVLGTVNVTRQLDISQAQEYTLHIEASDGLWKGTAVLKVIVSPAEDRDPRFNKHHYNFSVLENAAGALVGQVELKPRTHRLNTETVYSIISSDTKELFSITKGGQIFTKIGLDREKRSRHTFTVMLEERRPSTKVVIATDFGNLSSSTFLTITVEDENDNAPQFQHGPLLVKLPETASPGSKVVQVSAVDSDAEGINSKVEYIITAGGRNEIRIDRITGEIYVVGILIPETFYLLNISAVDGKGLGRSTYVNISVTDVNDHRPTFVKSEYTFSILEGDYRDQRWKLGVLHAVDEDTGKNGLVDYNLLMTFDEGFPFMVDVHTGELFAKGIIDRETQFNYVFSVTALDYGEPPLNSTVKVTIEVKDVNDERPRFSTDLYLADVIENKDPGLKVTRVSAFDGDLGENGLVFYQLGEGHKNRFYIDSKDGTVWTLSKLDYEEQESYNITVIAYDHGNPSQSSSVKLLVNVIDTEDIAPEFEKSVYTLEVAESSKVGKVIFRLNAGERKFRYLLSGDQQVTETFGVDEVTGEVRILKALKNSFQSHYRLHVVAVDNSDPPKSDKTQLNIIVGTGTGVRLFSSRLYEISVQENQVAPLLVLDLNTTKEIAHKPVKYSISEQDVD</sequence>